<keyword evidence="1" id="KW-0175">Coiled coil</keyword>
<sequence>MDVERESRQSGDADSTLAATTQALLDEGLTAELVEHASVVVAEQFEEQLGSDATLAQEDLRRVLQQATQFEAEDVSIVVRAVFRGSADTQMPVRDVLEFFFDGAASRSLLPAKDANDLLAEERRCLSERCADAARVFGSGAGRAETATLVPVILHVRQVAQQLSDGLCFLEAMLQEQVIAAIGKVVSPQDFGEYMLFHNRTLFRPEFAPRAFCYAVRRSMRHAPEGSLSINARGSAGKIQQPISTLVSTTEVGHLMSFPLGASVQVPFTGERHVHAACLHSFSSDMGAELSLQARARQFCSMIILVGRISSATTFEPQYASILTNKDDLTVPLDLATIPSPKEFKDAIASLSPEQQRFAKAFREMQLQSTLFAVLVVQIKPHLERVLGLPAGALTKELELTQDLMELFIDYQIPSDLLACTSQELTADAKVSTVRSAVKAAQQTVKDGIRCELEEAILKGKYELAQEQQRTRQELEVERRRCADELQNLRDMFTAERDTEEEERRREKAISDIWAEGRRRLNELEAAYVAKRDFSTESAQAHKSALDRIAKETEENVDRCVNPDVFACMEECQMGMMCRAEPMEFMARRMDAVCMEVCLEAAPANRQASSLRAPKRQQPNTSGAQSSIPLCEAGLVDYTELPRELDRRLEALDVGCVRPTIITPGDTWSKTSQAGLLAEPFTTTFVSESLAREKAKAFDLLDALSLSGSLTLDFAMLHVVVVATHCFDKTVTDTLVQDNVNPIEQMERSTVVMGSTVHKTSPARLLHPSHAPRVQASAPALFQLESGRTETAFCPPPRTA</sequence>
<dbReference type="AlphaFoldDB" id="A0A7S1AR47"/>
<evidence type="ECO:0000313" key="2">
    <source>
        <dbReference type="EMBL" id="CAD8862699.1"/>
    </source>
</evidence>
<proteinExistence type="predicted"/>
<name>A0A7S1AR47_NOCSC</name>
<gene>
    <name evidence="2" type="ORF">NSCI0253_LOCUS37054</name>
</gene>
<feature type="coiled-coil region" evidence="1">
    <location>
        <begin position="458"/>
        <end position="503"/>
    </location>
</feature>
<organism evidence="2">
    <name type="scientific">Noctiluca scintillans</name>
    <name type="common">Sea sparkle</name>
    <name type="synonym">Red tide dinoflagellate</name>
    <dbReference type="NCBI Taxonomy" id="2966"/>
    <lineage>
        <taxon>Eukaryota</taxon>
        <taxon>Sar</taxon>
        <taxon>Alveolata</taxon>
        <taxon>Dinophyceae</taxon>
        <taxon>Noctilucales</taxon>
        <taxon>Noctilucaceae</taxon>
        <taxon>Noctiluca</taxon>
    </lineage>
</organism>
<reference evidence="2" key="1">
    <citation type="submission" date="2021-01" db="EMBL/GenBank/DDBJ databases">
        <authorList>
            <person name="Corre E."/>
            <person name="Pelletier E."/>
            <person name="Niang G."/>
            <person name="Scheremetjew M."/>
            <person name="Finn R."/>
            <person name="Kale V."/>
            <person name="Holt S."/>
            <person name="Cochrane G."/>
            <person name="Meng A."/>
            <person name="Brown T."/>
            <person name="Cohen L."/>
        </authorList>
    </citation>
    <scope>NUCLEOTIDE SEQUENCE</scope>
</reference>
<protein>
    <submittedName>
        <fullName evidence="2">Uncharacterized protein</fullName>
    </submittedName>
</protein>
<dbReference type="EMBL" id="HBFQ01051949">
    <property type="protein sequence ID" value="CAD8862699.1"/>
    <property type="molecule type" value="Transcribed_RNA"/>
</dbReference>
<evidence type="ECO:0000256" key="1">
    <source>
        <dbReference type="SAM" id="Coils"/>
    </source>
</evidence>
<accession>A0A7S1AR47</accession>